<dbReference type="GO" id="GO:0003677">
    <property type="term" value="F:DNA binding"/>
    <property type="evidence" value="ECO:0007669"/>
    <property type="project" value="InterPro"/>
</dbReference>
<evidence type="ECO:0000313" key="5">
    <source>
        <dbReference type="Proteomes" id="UP000285832"/>
    </source>
</evidence>
<feature type="domain" description="HTH psq-type" evidence="1">
    <location>
        <begin position="25"/>
        <end position="49"/>
    </location>
</feature>
<dbReference type="Proteomes" id="UP000285832">
    <property type="component" value="Unassembled WGS sequence"/>
</dbReference>
<dbReference type="EMBL" id="QSQN01000005">
    <property type="protein sequence ID" value="RGK41931.1"/>
    <property type="molecule type" value="Genomic_DNA"/>
</dbReference>
<dbReference type="AlphaFoldDB" id="A0A3E4LWT8"/>
<dbReference type="EMBL" id="QRMI01000011">
    <property type="protein sequence ID" value="RHJ62234.1"/>
    <property type="molecule type" value="Genomic_DNA"/>
</dbReference>
<evidence type="ECO:0000313" key="2">
    <source>
        <dbReference type="EMBL" id="RGK41931.1"/>
    </source>
</evidence>
<evidence type="ECO:0000313" key="3">
    <source>
        <dbReference type="EMBL" id="RHJ62234.1"/>
    </source>
</evidence>
<dbReference type="InterPro" id="IPR007889">
    <property type="entry name" value="HTH_Psq"/>
</dbReference>
<gene>
    <name evidence="3" type="ORF">DW116_05830</name>
    <name evidence="2" type="ORF">DXD17_02560</name>
</gene>
<organism evidence="2 4">
    <name type="scientific">[Ruminococcus] lactaris</name>
    <dbReference type="NCBI Taxonomy" id="46228"/>
    <lineage>
        <taxon>Bacteria</taxon>
        <taxon>Bacillati</taxon>
        <taxon>Bacillota</taxon>
        <taxon>Clostridia</taxon>
        <taxon>Lachnospirales</taxon>
        <taxon>Lachnospiraceae</taxon>
        <taxon>Mediterraneibacter</taxon>
    </lineage>
</organism>
<evidence type="ECO:0000259" key="1">
    <source>
        <dbReference type="Pfam" id="PF05225"/>
    </source>
</evidence>
<evidence type="ECO:0000313" key="4">
    <source>
        <dbReference type="Proteomes" id="UP000260793"/>
    </source>
</evidence>
<comment type="caution">
    <text evidence="2">The sequence shown here is derived from an EMBL/GenBank/DDBJ whole genome shotgun (WGS) entry which is preliminary data.</text>
</comment>
<accession>A0A3E4LWT8</accession>
<proteinExistence type="predicted"/>
<dbReference type="Proteomes" id="UP000260793">
    <property type="component" value="Unassembled WGS sequence"/>
</dbReference>
<sequence length="82" mass="9458">MPKLKLSDRERQNRTLIAIIQSGKVMEGVSVEKLSKLTGIPKSTLYQRFSVPEDIRLGELREILKVLKIPEEEKERIGREVI</sequence>
<reference evidence="4 5" key="1">
    <citation type="submission" date="2018-08" db="EMBL/GenBank/DDBJ databases">
        <title>A genome reference for cultivated species of the human gut microbiota.</title>
        <authorList>
            <person name="Zou Y."/>
            <person name="Xue W."/>
            <person name="Luo G."/>
        </authorList>
    </citation>
    <scope>NUCLEOTIDE SEQUENCE [LARGE SCALE GENOMIC DNA]</scope>
    <source>
        <strain evidence="3 5">AM09-9</strain>
        <strain evidence="2 4">TF11-7</strain>
    </source>
</reference>
<dbReference type="RefSeq" id="WP_117687694.1">
    <property type="nucleotide sequence ID" value="NZ_JAQDJO010000002.1"/>
</dbReference>
<protein>
    <recommendedName>
        <fullName evidence="1">HTH psq-type domain-containing protein</fullName>
    </recommendedName>
</protein>
<name>A0A3E4LWT8_9FIRM</name>
<dbReference type="Pfam" id="PF05225">
    <property type="entry name" value="HTH_psq"/>
    <property type="match status" value="1"/>
</dbReference>